<keyword evidence="7" id="KW-0067">ATP-binding</keyword>
<accession>A0A4U5Q8W2</accession>
<dbReference type="EMBL" id="RCHU01000451">
    <property type="protein sequence ID" value="TKS04735.1"/>
    <property type="molecule type" value="Genomic_DNA"/>
</dbReference>
<dbReference type="AlphaFoldDB" id="A0A4U5Q8W2"/>
<comment type="subcellular location">
    <subcellularLocation>
        <location evidence="1">Membrane</location>
    </subcellularLocation>
</comment>
<evidence type="ECO:0000256" key="7">
    <source>
        <dbReference type="PROSITE-ProRule" id="PRU10141"/>
    </source>
</evidence>
<proteinExistence type="predicted"/>
<evidence type="ECO:0000256" key="3">
    <source>
        <dbReference type="ARBA" id="ARBA00022692"/>
    </source>
</evidence>
<evidence type="ECO:0000313" key="10">
    <source>
        <dbReference type="EMBL" id="TKS04735.1"/>
    </source>
</evidence>
<feature type="domain" description="Protein kinase" evidence="9">
    <location>
        <begin position="283"/>
        <end position="329"/>
    </location>
</feature>
<evidence type="ECO:0000256" key="4">
    <source>
        <dbReference type="ARBA" id="ARBA00022737"/>
    </source>
</evidence>
<dbReference type="InterPro" id="IPR051809">
    <property type="entry name" value="Plant_receptor-like_S/T_kinase"/>
</dbReference>
<dbReference type="InterPro" id="IPR000719">
    <property type="entry name" value="Prot_kinase_dom"/>
</dbReference>
<dbReference type="PANTHER" id="PTHR27008">
    <property type="entry name" value="OS04G0122200 PROTEIN"/>
    <property type="match status" value="1"/>
</dbReference>
<dbReference type="STRING" id="43335.A0A4U5Q8W2"/>
<protein>
    <submittedName>
        <fullName evidence="10">Leucine-rich repeat transmembrane protein kinase</fullName>
    </submittedName>
</protein>
<dbReference type="SUPFAM" id="SSF56112">
    <property type="entry name" value="Protein kinase-like (PK-like)"/>
    <property type="match status" value="1"/>
</dbReference>
<gene>
    <name evidence="10" type="ORF">D5086_0000139710</name>
</gene>
<keyword evidence="3 8" id="KW-0812">Transmembrane</keyword>
<evidence type="ECO:0000259" key="9">
    <source>
        <dbReference type="PROSITE" id="PS50011"/>
    </source>
</evidence>
<dbReference type="GO" id="GO:0016020">
    <property type="term" value="C:membrane"/>
    <property type="evidence" value="ECO:0007669"/>
    <property type="project" value="UniProtKB-SubCell"/>
</dbReference>
<keyword evidence="2" id="KW-0433">Leucine-rich repeat</keyword>
<keyword evidence="10" id="KW-0808">Transferase</keyword>
<keyword evidence="4" id="KW-0677">Repeat</keyword>
<dbReference type="InterPro" id="IPR032675">
    <property type="entry name" value="LRR_dom_sf"/>
</dbReference>
<dbReference type="SUPFAM" id="SSF53633">
    <property type="entry name" value="Carbamate kinase-like"/>
    <property type="match status" value="1"/>
</dbReference>
<evidence type="ECO:0000256" key="5">
    <source>
        <dbReference type="ARBA" id="ARBA00022989"/>
    </source>
</evidence>
<evidence type="ECO:0000256" key="2">
    <source>
        <dbReference type="ARBA" id="ARBA00022614"/>
    </source>
</evidence>
<dbReference type="GO" id="GO:0005524">
    <property type="term" value="F:ATP binding"/>
    <property type="evidence" value="ECO:0007669"/>
    <property type="project" value="UniProtKB-UniRule"/>
</dbReference>
<sequence length="329" mass="35771">MRQLNRNELGTSFFELGYVDSVKLSNQEEAAGKIRMMIEAKLYPGPSICTIRLQGDRSRCWHDVGVSVAGGNFLAAKRRGVVDGVDFGATGEVKKVDDTRMLERLDGGCIVVLSNLGYSSSGEDLDFFQGSIPESLSSFRALQILNLSHNNLSGKIPNFLAEFKLLTSLDLSFNNLEGEVPVQGVFARASGFSMLGNKKLCGGMPQLNLSRCTSKKSRKLKSSTKLKLIMAISCGFVGIILVVSSMLFFFLKEKRSRPASGSPWESTFQRVAYEDLLQATNGFSPANLIGAGSFGSVYKGILKSDGAAVAVKVFNLLRDFLKSISCCYC</sequence>
<feature type="binding site" evidence="7">
    <location>
        <position position="312"/>
    </location>
    <ligand>
        <name>ATP</name>
        <dbReference type="ChEBI" id="CHEBI:30616"/>
    </ligand>
</feature>
<organism evidence="10">
    <name type="scientific">Populus alba</name>
    <name type="common">White poplar</name>
    <dbReference type="NCBI Taxonomy" id="43335"/>
    <lineage>
        <taxon>Eukaryota</taxon>
        <taxon>Viridiplantae</taxon>
        <taxon>Streptophyta</taxon>
        <taxon>Embryophyta</taxon>
        <taxon>Tracheophyta</taxon>
        <taxon>Spermatophyta</taxon>
        <taxon>Magnoliopsida</taxon>
        <taxon>eudicotyledons</taxon>
        <taxon>Gunneridae</taxon>
        <taxon>Pentapetalae</taxon>
        <taxon>rosids</taxon>
        <taxon>fabids</taxon>
        <taxon>Malpighiales</taxon>
        <taxon>Salicaceae</taxon>
        <taxon>Saliceae</taxon>
        <taxon>Populus</taxon>
    </lineage>
</organism>
<dbReference type="InterPro" id="IPR036393">
    <property type="entry name" value="AceGlu_kinase-like_sf"/>
</dbReference>
<dbReference type="Gene3D" id="3.30.200.20">
    <property type="entry name" value="Phosphorylase Kinase, domain 1"/>
    <property type="match status" value="1"/>
</dbReference>
<dbReference type="PANTHER" id="PTHR27008:SF596">
    <property type="entry name" value="OS02G0215500 PROTEIN"/>
    <property type="match status" value="1"/>
</dbReference>
<keyword evidence="7" id="KW-0547">Nucleotide-binding</keyword>
<dbReference type="InterPro" id="IPR011009">
    <property type="entry name" value="Kinase-like_dom_sf"/>
</dbReference>
<dbReference type="PROSITE" id="PS50011">
    <property type="entry name" value="PROTEIN_KINASE_DOM"/>
    <property type="match status" value="1"/>
</dbReference>
<comment type="caution">
    <text evidence="10">The sequence shown here is derived from an EMBL/GenBank/DDBJ whole genome shotgun (WGS) entry which is preliminary data.</text>
</comment>
<evidence type="ECO:0000256" key="1">
    <source>
        <dbReference type="ARBA" id="ARBA00004370"/>
    </source>
</evidence>
<evidence type="ECO:0000256" key="8">
    <source>
        <dbReference type="SAM" id="Phobius"/>
    </source>
</evidence>
<dbReference type="Pfam" id="PF00560">
    <property type="entry name" value="LRR_1"/>
    <property type="match status" value="2"/>
</dbReference>
<evidence type="ECO:0000256" key="6">
    <source>
        <dbReference type="ARBA" id="ARBA00023136"/>
    </source>
</evidence>
<dbReference type="Gene3D" id="3.40.1160.10">
    <property type="entry name" value="Acetylglutamate kinase-like"/>
    <property type="match status" value="1"/>
</dbReference>
<keyword evidence="10" id="KW-0418">Kinase</keyword>
<keyword evidence="6 8" id="KW-0472">Membrane</keyword>
<dbReference type="PROSITE" id="PS00107">
    <property type="entry name" value="PROTEIN_KINASE_ATP"/>
    <property type="match status" value="1"/>
</dbReference>
<dbReference type="InterPro" id="IPR017441">
    <property type="entry name" value="Protein_kinase_ATP_BS"/>
</dbReference>
<keyword evidence="5 8" id="KW-1133">Transmembrane helix</keyword>
<dbReference type="GO" id="GO:0004672">
    <property type="term" value="F:protein kinase activity"/>
    <property type="evidence" value="ECO:0007669"/>
    <property type="project" value="InterPro"/>
</dbReference>
<name>A0A4U5Q8W2_POPAL</name>
<feature type="transmembrane region" description="Helical" evidence="8">
    <location>
        <begin position="228"/>
        <end position="251"/>
    </location>
</feature>
<dbReference type="Gene3D" id="3.80.10.10">
    <property type="entry name" value="Ribonuclease Inhibitor"/>
    <property type="match status" value="1"/>
</dbReference>
<dbReference type="InterPro" id="IPR001611">
    <property type="entry name" value="Leu-rich_rpt"/>
</dbReference>
<dbReference type="PROSITE" id="PS51450">
    <property type="entry name" value="LRR"/>
    <property type="match status" value="1"/>
</dbReference>
<reference evidence="10" key="1">
    <citation type="submission" date="2018-10" db="EMBL/GenBank/DDBJ databases">
        <title>Population genomic analysis revealed the cold adaptation of white poplar.</title>
        <authorList>
            <person name="Liu Y.-J."/>
        </authorList>
    </citation>
    <scope>NUCLEOTIDE SEQUENCE [LARGE SCALE GENOMIC DNA]</scope>
    <source>
        <strain evidence="10">PAL-ZL1</strain>
    </source>
</reference>
<dbReference type="SUPFAM" id="SSF52058">
    <property type="entry name" value="L domain-like"/>
    <property type="match status" value="1"/>
</dbReference>